<protein>
    <submittedName>
        <fullName evidence="6">Methyltransferase</fullName>
    </submittedName>
</protein>
<keyword evidence="3" id="KW-0949">S-adenosyl-L-methionine</keyword>
<dbReference type="PROSITE" id="PS51683">
    <property type="entry name" value="SAM_OMT_II"/>
    <property type="match status" value="1"/>
</dbReference>
<comment type="caution">
    <text evidence="6">The sequence shown here is derived from an EMBL/GenBank/DDBJ whole genome shotgun (WGS) entry which is preliminary data.</text>
</comment>
<evidence type="ECO:0000259" key="5">
    <source>
        <dbReference type="Pfam" id="PF08100"/>
    </source>
</evidence>
<dbReference type="Gene3D" id="1.10.287.1350">
    <property type="match status" value="1"/>
</dbReference>
<dbReference type="InterPro" id="IPR036388">
    <property type="entry name" value="WH-like_DNA-bd_sf"/>
</dbReference>
<feature type="domain" description="O-methyltransferase dimerisation" evidence="5">
    <location>
        <begin position="17"/>
        <end position="75"/>
    </location>
</feature>
<evidence type="ECO:0000256" key="1">
    <source>
        <dbReference type="ARBA" id="ARBA00022603"/>
    </source>
</evidence>
<organism evidence="6 7">
    <name type="scientific">Streptomyces crystallinus</name>
    <dbReference type="NCBI Taxonomy" id="68191"/>
    <lineage>
        <taxon>Bacteria</taxon>
        <taxon>Bacillati</taxon>
        <taxon>Actinomycetota</taxon>
        <taxon>Actinomycetes</taxon>
        <taxon>Kitasatosporales</taxon>
        <taxon>Streptomycetaceae</taxon>
        <taxon>Streptomyces</taxon>
    </lineage>
</organism>
<dbReference type="Proteomes" id="UP001500668">
    <property type="component" value="Unassembled WGS sequence"/>
</dbReference>
<dbReference type="RefSeq" id="WP_344077800.1">
    <property type="nucleotide sequence ID" value="NZ_BAAACA010000038.1"/>
</dbReference>
<evidence type="ECO:0000259" key="4">
    <source>
        <dbReference type="Pfam" id="PF00891"/>
    </source>
</evidence>
<dbReference type="EMBL" id="BAAACA010000038">
    <property type="protein sequence ID" value="GAA0617538.1"/>
    <property type="molecule type" value="Genomic_DNA"/>
</dbReference>
<evidence type="ECO:0000313" key="6">
    <source>
        <dbReference type="EMBL" id="GAA0617538.1"/>
    </source>
</evidence>
<dbReference type="PANTHER" id="PTHR43712">
    <property type="entry name" value="PUTATIVE (AFU_ORTHOLOGUE AFUA_4G14580)-RELATED"/>
    <property type="match status" value="1"/>
</dbReference>
<dbReference type="Pfam" id="PF08100">
    <property type="entry name" value="Dimerisation"/>
    <property type="match status" value="1"/>
</dbReference>
<dbReference type="InterPro" id="IPR036390">
    <property type="entry name" value="WH_DNA-bd_sf"/>
</dbReference>
<dbReference type="SUPFAM" id="SSF53335">
    <property type="entry name" value="S-adenosyl-L-methionine-dependent methyltransferases"/>
    <property type="match status" value="1"/>
</dbReference>
<name>A0ABP3RZR1_9ACTN</name>
<dbReference type="Gene3D" id="3.40.50.150">
    <property type="entry name" value="Vaccinia Virus protein VP39"/>
    <property type="match status" value="1"/>
</dbReference>
<evidence type="ECO:0000313" key="7">
    <source>
        <dbReference type="Proteomes" id="UP001500668"/>
    </source>
</evidence>
<dbReference type="InterPro" id="IPR012967">
    <property type="entry name" value="COMT_dimerisation"/>
</dbReference>
<accession>A0ABP3RZR1</accession>
<reference evidence="7" key="1">
    <citation type="journal article" date="2019" name="Int. J. Syst. Evol. Microbiol.">
        <title>The Global Catalogue of Microorganisms (GCM) 10K type strain sequencing project: providing services to taxonomists for standard genome sequencing and annotation.</title>
        <authorList>
            <consortium name="The Broad Institute Genomics Platform"/>
            <consortium name="The Broad Institute Genome Sequencing Center for Infectious Disease"/>
            <person name="Wu L."/>
            <person name="Ma J."/>
        </authorList>
    </citation>
    <scope>NUCLEOTIDE SEQUENCE [LARGE SCALE GENOMIC DNA]</scope>
    <source>
        <strain evidence="7">JCM 5067</strain>
    </source>
</reference>
<dbReference type="PANTHER" id="PTHR43712:SF2">
    <property type="entry name" value="O-METHYLTRANSFERASE CICE"/>
    <property type="match status" value="1"/>
</dbReference>
<evidence type="ECO:0000256" key="2">
    <source>
        <dbReference type="ARBA" id="ARBA00022679"/>
    </source>
</evidence>
<dbReference type="SUPFAM" id="SSF46785">
    <property type="entry name" value="Winged helix' DNA-binding domain"/>
    <property type="match status" value="1"/>
</dbReference>
<dbReference type="Pfam" id="PF00891">
    <property type="entry name" value="Methyltransf_2"/>
    <property type="match status" value="1"/>
</dbReference>
<evidence type="ECO:0000256" key="3">
    <source>
        <dbReference type="ARBA" id="ARBA00022691"/>
    </source>
</evidence>
<keyword evidence="1 6" id="KW-0489">Methyltransferase</keyword>
<dbReference type="InterPro" id="IPR016461">
    <property type="entry name" value="COMT-like"/>
</dbReference>
<dbReference type="InterPro" id="IPR029063">
    <property type="entry name" value="SAM-dependent_MTases_sf"/>
</dbReference>
<gene>
    <name evidence="6" type="ORF">GCM10010394_54690</name>
</gene>
<feature type="domain" description="O-methyltransferase C-terminal" evidence="4">
    <location>
        <begin position="116"/>
        <end position="316"/>
    </location>
</feature>
<sequence length="335" mass="34909">MDDLAHAEHLVDSADLLRPAAVRAAATLGVADHLAAGVGDVAELARLCGTRTDLLGSLLGYLVSLELLSGSADDGFALAPAGLPLCTDHPFSVRENLRDDGMAGRSDIALVGLVHTIRTGEPAHVGVFGRGYWESLNDGPAFAGALERLAGDQLVCDAELIIEGYDWTGVREVVDVGGNSGAVLINLLRRHTHLRGTVLDLENSAALAARNIENAGLADRGAAVAGSFFEPLPAGGDVYLLSAILADWDDADAVAILRRCAEASAGTGKVLLADVSLDARAAGAQADRTELWLRAMMPTPVRTVEQLKALGRAAGLRVTWEGPATAVRSLIEFSV</sequence>
<dbReference type="GO" id="GO:0032259">
    <property type="term" value="P:methylation"/>
    <property type="evidence" value="ECO:0007669"/>
    <property type="project" value="UniProtKB-KW"/>
</dbReference>
<keyword evidence="7" id="KW-1185">Reference proteome</keyword>
<dbReference type="Gene3D" id="1.10.10.10">
    <property type="entry name" value="Winged helix-like DNA-binding domain superfamily/Winged helix DNA-binding domain"/>
    <property type="match status" value="1"/>
</dbReference>
<dbReference type="GO" id="GO:0008168">
    <property type="term" value="F:methyltransferase activity"/>
    <property type="evidence" value="ECO:0007669"/>
    <property type="project" value="UniProtKB-KW"/>
</dbReference>
<proteinExistence type="predicted"/>
<keyword evidence="2" id="KW-0808">Transferase</keyword>
<dbReference type="InterPro" id="IPR001077">
    <property type="entry name" value="COMT_C"/>
</dbReference>